<dbReference type="Proteomes" id="UP000886998">
    <property type="component" value="Unassembled WGS sequence"/>
</dbReference>
<comment type="caution">
    <text evidence="2">The sequence shown here is derived from an EMBL/GenBank/DDBJ whole genome shotgun (WGS) entry which is preliminary data.</text>
</comment>
<feature type="compositionally biased region" description="Basic and acidic residues" evidence="1">
    <location>
        <begin position="133"/>
        <end position="175"/>
    </location>
</feature>
<dbReference type="AlphaFoldDB" id="A0A8X7CUT5"/>
<evidence type="ECO:0000313" key="2">
    <source>
        <dbReference type="EMBL" id="GFY79282.1"/>
    </source>
</evidence>
<organism evidence="2 3">
    <name type="scientific">Trichonephila inaurata madagascariensis</name>
    <dbReference type="NCBI Taxonomy" id="2747483"/>
    <lineage>
        <taxon>Eukaryota</taxon>
        <taxon>Metazoa</taxon>
        <taxon>Ecdysozoa</taxon>
        <taxon>Arthropoda</taxon>
        <taxon>Chelicerata</taxon>
        <taxon>Arachnida</taxon>
        <taxon>Araneae</taxon>
        <taxon>Araneomorphae</taxon>
        <taxon>Entelegynae</taxon>
        <taxon>Araneoidea</taxon>
        <taxon>Nephilidae</taxon>
        <taxon>Trichonephila</taxon>
        <taxon>Trichonephila inaurata</taxon>
    </lineage>
</organism>
<dbReference type="EMBL" id="BMAV01023496">
    <property type="protein sequence ID" value="GFY79282.1"/>
    <property type="molecule type" value="Genomic_DNA"/>
</dbReference>
<sequence>MEPAKEPDDSGDIVSPSSPERMAEDNPAVPEELQPVDENIMEVEDDGEESGGISTPSSGISKDDAQIDIDGDFLLLANSSSVEEIIFIIKPGDSPSPKVALAFRDLVASRNLPLGDSAQIIIYPSSVEVVPTEDAKEETKEEITGETKDEITGETKDEITGETKDEIKDETKDEELLPLALAPNNKRGV</sequence>
<reference evidence="2" key="1">
    <citation type="submission" date="2020-08" db="EMBL/GenBank/DDBJ databases">
        <title>Multicomponent nature underlies the extraordinary mechanical properties of spider dragline silk.</title>
        <authorList>
            <person name="Kono N."/>
            <person name="Nakamura H."/>
            <person name="Mori M."/>
            <person name="Yoshida Y."/>
            <person name="Ohtoshi R."/>
            <person name="Malay A.D."/>
            <person name="Moran D.A.P."/>
            <person name="Tomita M."/>
            <person name="Numata K."/>
            <person name="Arakawa K."/>
        </authorList>
    </citation>
    <scope>NUCLEOTIDE SEQUENCE</scope>
</reference>
<feature type="compositionally biased region" description="Low complexity" evidence="1">
    <location>
        <begin position="51"/>
        <end position="60"/>
    </location>
</feature>
<proteinExistence type="predicted"/>
<accession>A0A8X7CUT5</accession>
<name>A0A8X7CUT5_9ARAC</name>
<dbReference type="OrthoDB" id="10631395at2759"/>
<protein>
    <submittedName>
        <fullName evidence="2">Uncharacterized protein</fullName>
    </submittedName>
</protein>
<keyword evidence="3" id="KW-1185">Reference proteome</keyword>
<feature type="region of interest" description="Disordered" evidence="1">
    <location>
        <begin position="130"/>
        <end position="189"/>
    </location>
</feature>
<feature type="compositionally biased region" description="Acidic residues" evidence="1">
    <location>
        <begin position="39"/>
        <end position="49"/>
    </location>
</feature>
<gene>
    <name evidence="2" type="primary">NCL1_48876</name>
    <name evidence="2" type="ORF">TNIN_18561</name>
</gene>
<feature type="region of interest" description="Disordered" evidence="1">
    <location>
        <begin position="1"/>
        <end position="64"/>
    </location>
</feature>
<evidence type="ECO:0000256" key="1">
    <source>
        <dbReference type="SAM" id="MobiDB-lite"/>
    </source>
</evidence>
<evidence type="ECO:0000313" key="3">
    <source>
        <dbReference type="Proteomes" id="UP000886998"/>
    </source>
</evidence>